<organism evidence="9 10">
    <name type="scientific">Methanosalsum natronophilum</name>
    <dbReference type="NCBI Taxonomy" id="768733"/>
    <lineage>
        <taxon>Archaea</taxon>
        <taxon>Methanobacteriati</taxon>
        <taxon>Methanobacteriota</taxon>
        <taxon>Stenosarchaea group</taxon>
        <taxon>Methanomicrobia</taxon>
        <taxon>Methanosarcinales</taxon>
        <taxon>Methanosarcinaceae</taxon>
        <taxon>Methanosalsum</taxon>
    </lineage>
</organism>
<keyword evidence="4 7" id="KW-0690">Ribosome biogenesis</keyword>
<dbReference type="GO" id="GO:0006364">
    <property type="term" value="P:rRNA processing"/>
    <property type="evidence" value="ECO:0007669"/>
    <property type="project" value="UniProtKB-UniRule"/>
</dbReference>
<feature type="compositionally biased region" description="Basic residues" evidence="8">
    <location>
        <begin position="43"/>
        <end position="54"/>
    </location>
</feature>
<evidence type="ECO:0000256" key="8">
    <source>
        <dbReference type="SAM" id="MobiDB-lite"/>
    </source>
</evidence>
<evidence type="ECO:0000256" key="4">
    <source>
        <dbReference type="ARBA" id="ARBA00022517"/>
    </source>
</evidence>
<gene>
    <name evidence="7" type="primary">nop10</name>
    <name evidence="9" type="ORF">D5R95_02905</name>
</gene>
<evidence type="ECO:0000256" key="2">
    <source>
        <dbReference type="ARBA" id="ARBA00009462"/>
    </source>
</evidence>
<comment type="function">
    <text evidence="1 7">Involved in ribosome biogenesis; more specifically in 18S rRNA pseudouridylation and in cleavage of pre-rRNA.</text>
</comment>
<dbReference type="EMBL" id="QZAB01000198">
    <property type="protein sequence ID" value="RQD88375.1"/>
    <property type="molecule type" value="Genomic_DNA"/>
</dbReference>
<evidence type="ECO:0000313" key="10">
    <source>
        <dbReference type="Proteomes" id="UP000284763"/>
    </source>
</evidence>
<keyword evidence="6 7" id="KW-0687">Ribonucleoprotein</keyword>
<dbReference type="Proteomes" id="UP000284763">
    <property type="component" value="Unassembled WGS sequence"/>
</dbReference>
<dbReference type="NCBIfam" id="NF009623">
    <property type="entry name" value="PRK13130.1"/>
    <property type="match status" value="1"/>
</dbReference>
<evidence type="ECO:0000256" key="1">
    <source>
        <dbReference type="ARBA" id="ARBA00002325"/>
    </source>
</evidence>
<dbReference type="Pfam" id="PF04135">
    <property type="entry name" value="Nop10p"/>
    <property type="match status" value="1"/>
</dbReference>
<dbReference type="GO" id="GO:1990904">
    <property type="term" value="C:ribonucleoprotein complex"/>
    <property type="evidence" value="ECO:0007669"/>
    <property type="project" value="UniProtKB-KW"/>
</dbReference>
<dbReference type="GO" id="GO:0001522">
    <property type="term" value="P:pseudouridine synthesis"/>
    <property type="evidence" value="ECO:0007669"/>
    <property type="project" value="InterPro"/>
</dbReference>
<evidence type="ECO:0000256" key="6">
    <source>
        <dbReference type="ARBA" id="ARBA00023274"/>
    </source>
</evidence>
<protein>
    <recommendedName>
        <fullName evidence="3 7">Ribosome biogenesis protein Nop10</fullName>
    </recommendedName>
</protein>
<evidence type="ECO:0000313" key="9">
    <source>
        <dbReference type="EMBL" id="RQD88375.1"/>
    </source>
</evidence>
<comment type="similarity">
    <text evidence="2 7">Belongs to the NOP10 family.</text>
</comment>
<evidence type="ECO:0000256" key="5">
    <source>
        <dbReference type="ARBA" id="ARBA00022552"/>
    </source>
</evidence>
<comment type="caution">
    <text evidence="9">The sequence shown here is derived from an EMBL/GenBank/DDBJ whole genome shotgun (WGS) entry which is preliminary data.</text>
</comment>
<dbReference type="RefSeq" id="WP_259133121.1">
    <property type="nucleotide sequence ID" value="NZ_JANUCS010000001.1"/>
</dbReference>
<accession>A0A3R8CDD6</accession>
<proteinExistence type="inferred from homology"/>
<dbReference type="HAMAP" id="MF_00803">
    <property type="entry name" value="Nop10"/>
    <property type="match status" value="1"/>
</dbReference>
<reference evidence="9 10" key="1">
    <citation type="submission" date="2018-08" db="EMBL/GenBank/DDBJ databases">
        <title>The metabolism and importance of syntrophic acetate oxidation coupled to methane or sulfide production in haloalkaline environments.</title>
        <authorList>
            <person name="Timmers P.H.A."/>
            <person name="Vavourakis C.D."/>
            <person name="Sorokin D.Y."/>
            <person name="Sinninghe Damste J.S."/>
            <person name="Muyzer G."/>
            <person name="Stams A.J.M."/>
            <person name="Plugge C.M."/>
        </authorList>
    </citation>
    <scope>NUCLEOTIDE SEQUENCE [LARGE SCALE GENOMIC DNA]</scope>
    <source>
        <strain evidence="9">MSAO_Arc3</strain>
    </source>
</reference>
<keyword evidence="5 7" id="KW-0698">rRNA processing</keyword>
<dbReference type="GO" id="GO:0030515">
    <property type="term" value="F:snoRNA binding"/>
    <property type="evidence" value="ECO:0007669"/>
    <property type="project" value="InterPro"/>
</dbReference>
<feature type="region of interest" description="Disordered" evidence="8">
    <location>
        <begin position="24"/>
        <end position="54"/>
    </location>
</feature>
<dbReference type="SUPFAM" id="SSF144210">
    <property type="entry name" value="Nop10-like SnoRNP"/>
    <property type="match status" value="1"/>
</dbReference>
<sequence>MGNKIRRCFECKIYTLDNNCPKCGLKTKNPGPSKFSPKDPYGKYRRKGKYKGVE</sequence>
<dbReference type="InterPro" id="IPR023532">
    <property type="entry name" value="Nop10_arc-typ"/>
</dbReference>
<evidence type="ECO:0000256" key="3">
    <source>
        <dbReference type="ARBA" id="ARBA00018821"/>
    </source>
</evidence>
<dbReference type="InterPro" id="IPR007264">
    <property type="entry name" value="H/ACA_rnp_Nop10"/>
</dbReference>
<dbReference type="Gene3D" id="2.20.28.40">
    <property type="entry name" value="H/ACA ribonucleoprotein complex, subunit Nop10"/>
    <property type="match status" value="1"/>
</dbReference>
<dbReference type="AlphaFoldDB" id="A0A3R8CDD6"/>
<dbReference type="InterPro" id="IPR036756">
    <property type="entry name" value="H/ACA_rnp_Nop10_sf"/>
</dbReference>
<name>A0A3R8CDD6_9EURY</name>
<evidence type="ECO:0000256" key="7">
    <source>
        <dbReference type="HAMAP-Rule" id="MF_00803"/>
    </source>
</evidence>